<evidence type="ECO:0000313" key="2">
    <source>
        <dbReference type="EMBL" id="RJK95520.1"/>
    </source>
</evidence>
<reference evidence="2 3" key="1">
    <citation type="submission" date="2018-09" db="EMBL/GenBank/DDBJ databases">
        <title>YIM 75000 draft genome.</title>
        <authorList>
            <person name="Tang S."/>
            <person name="Feng Y."/>
        </authorList>
    </citation>
    <scope>NUCLEOTIDE SEQUENCE [LARGE SCALE GENOMIC DNA]</scope>
    <source>
        <strain evidence="2 3">YIM 75000</strain>
    </source>
</reference>
<feature type="compositionally biased region" description="Low complexity" evidence="1">
    <location>
        <begin position="114"/>
        <end position="125"/>
    </location>
</feature>
<evidence type="ECO:0000256" key="1">
    <source>
        <dbReference type="SAM" id="MobiDB-lite"/>
    </source>
</evidence>
<name>A0A3A3YVH9_9ACTN</name>
<organism evidence="2 3">
    <name type="scientific">Vallicoccus soli</name>
    <dbReference type="NCBI Taxonomy" id="2339232"/>
    <lineage>
        <taxon>Bacteria</taxon>
        <taxon>Bacillati</taxon>
        <taxon>Actinomycetota</taxon>
        <taxon>Actinomycetes</taxon>
        <taxon>Motilibacterales</taxon>
        <taxon>Vallicoccaceae</taxon>
        <taxon>Vallicoccus</taxon>
    </lineage>
</organism>
<dbReference type="EMBL" id="QZEZ01000005">
    <property type="protein sequence ID" value="RJK95520.1"/>
    <property type="molecule type" value="Genomic_DNA"/>
</dbReference>
<proteinExistence type="predicted"/>
<feature type="region of interest" description="Disordered" evidence="1">
    <location>
        <begin position="103"/>
        <end position="125"/>
    </location>
</feature>
<protein>
    <submittedName>
        <fullName evidence="2">Transcriptional regulator</fullName>
    </submittedName>
</protein>
<sequence>MTMLSLGQHRYYAGTVRRMAAAHAQPGLVLVSGRHKGRLRGAVAVLVLDGERRVVEARVMEGATVAARFRPRPTWVGHRADRPLPAPCSNGARRAVEDALRQLPGARRAPRPAGPVLRGAAARRR</sequence>
<accession>A0A3A3YVH9</accession>
<dbReference type="OrthoDB" id="158741at2"/>
<keyword evidence="3" id="KW-1185">Reference proteome</keyword>
<gene>
    <name evidence="2" type="ORF">D5H78_12565</name>
</gene>
<dbReference type="Pfam" id="PF06923">
    <property type="entry name" value="GutM"/>
    <property type="match status" value="1"/>
</dbReference>
<dbReference type="AlphaFoldDB" id="A0A3A3YVH9"/>
<dbReference type="InterPro" id="IPR009693">
    <property type="entry name" value="Glucitol_operon_activator"/>
</dbReference>
<dbReference type="Proteomes" id="UP000265614">
    <property type="component" value="Unassembled WGS sequence"/>
</dbReference>
<evidence type="ECO:0000313" key="3">
    <source>
        <dbReference type="Proteomes" id="UP000265614"/>
    </source>
</evidence>
<comment type="caution">
    <text evidence="2">The sequence shown here is derived from an EMBL/GenBank/DDBJ whole genome shotgun (WGS) entry which is preliminary data.</text>
</comment>